<dbReference type="Pfam" id="PF06196">
    <property type="entry name" value="DUF997"/>
    <property type="match status" value="1"/>
</dbReference>
<gene>
    <name evidence="2" type="ORF">NCTC10738_04239</name>
</gene>
<accession>A0A380BZ36</accession>
<evidence type="ECO:0000256" key="1">
    <source>
        <dbReference type="SAM" id="Phobius"/>
    </source>
</evidence>
<dbReference type="InterPro" id="IPR010398">
    <property type="entry name" value="DUF997"/>
</dbReference>
<reference evidence="2 3" key="1">
    <citation type="submission" date="2018-06" db="EMBL/GenBank/DDBJ databases">
        <authorList>
            <consortium name="Pathogen Informatics"/>
            <person name="Doyle S."/>
        </authorList>
    </citation>
    <scope>NUCLEOTIDE SEQUENCE [LARGE SCALE GENOMIC DNA]</scope>
    <source>
        <strain evidence="2 3">NCTC10738</strain>
    </source>
</reference>
<name>A0A380BZ36_9GAMM</name>
<keyword evidence="1" id="KW-0812">Transmembrane</keyword>
<evidence type="ECO:0000313" key="3">
    <source>
        <dbReference type="Proteomes" id="UP000254069"/>
    </source>
</evidence>
<dbReference type="EMBL" id="UGYO01000002">
    <property type="protein sequence ID" value="SUJ09940.1"/>
    <property type="molecule type" value="Genomic_DNA"/>
</dbReference>
<sequence>MPSMARLAIILTLIYALLWALGPLLTDMGVWDSKPDYYGLPLWFWLSCILTQLFFIMGLFYLFGRGGHKE</sequence>
<evidence type="ECO:0000313" key="2">
    <source>
        <dbReference type="EMBL" id="SUJ09940.1"/>
    </source>
</evidence>
<dbReference type="KEGG" id="salg:BS332_16410"/>
<protein>
    <submittedName>
        <fullName evidence="2">Predicted membrane protein</fullName>
    </submittedName>
</protein>
<proteinExistence type="predicted"/>
<dbReference type="AlphaFoldDB" id="A0A380BZ36"/>
<dbReference type="RefSeq" id="WP_096141210.1">
    <property type="nucleotide sequence ID" value="NZ_AP024609.1"/>
</dbReference>
<dbReference type="Proteomes" id="UP000254069">
    <property type="component" value="Unassembled WGS sequence"/>
</dbReference>
<feature type="transmembrane region" description="Helical" evidence="1">
    <location>
        <begin position="42"/>
        <end position="63"/>
    </location>
</feature>
<keyword evidence="1" id="KW-1133">Transmembrane helix</keyword>
<keyword evidence="3" id="KW-1185">Reference proteome</keyword>
<organism evidence="2 3">
    <name type="scientific">Shewanella algae</name>
    <dbReference type="NCBI Taxonomy" id="38313"/>
    <lineage>
        <taxon>Bacteria</taxon>
        <taxon>Pseudomonadati</taxon>
        <taxon>Pseudomonadota</taxon>
        <taxon>Gammaproteobacteria</taxon>
        <taxon>Alteromonadales</taxon>
        <taxon>Shewanellaceae</taxon>
        <taxon>Shewanella</taxon>
    </lineage>
</organism>
<keyword evidence="1" id="KW-0472">Membrane</keyword>